<dbReference type="Pfam" id="PF20308">
    <property type="entry name" value="TPR-S"/>
    <property type="match status" value="1"/>
</dbReference>
<name>A0A2S6H8U7_9GAMM</name>
<accession>A0A2S6H8U7</accession>
<evidence type="ECO:0000313" key="1">
    <source>
        <dbReference type="EMBL" id="PPK73919.1"/>
    </source>
</evidence>
<dbReference type="AlphaFoldDB" id="A0A2S6H8U7"/>
<protein>
    <recommendedName>
        <fullName evidence="3">Tetratricopeptide repeat protein</fullName>
    </recommendedName>
</protein>
<dbReference type="Gene3D" id="1.25.40.10">
    <property type="entry name" value="Tetratricopeptide repeat domain"/>
    <property type="match status" value="1"/>
</dbReference>
<dbReference type="Proteomes" id="UP000240010">
    <property type="component" value="Unassembled WGS sequence"/>
</dbReference>
<dbReference type="SUPFAM" id="SSF48452">
    <property type="entry name" value="TPR-like"/>
    <property type="match status" value="1"/>
</dbReference>
<dbReference type="InterPro" id="IPR011990">
    <property type="entry name" value="TPR-like_helical_dom_sf"/>
</dbReference>
<proteinExistence type="predicted"/>
<dbReference type="InterPro" id="IPR046880">
    <property type="entry name" value="TPR-S"/>
</dbReference>
<evidence type="ECO:0000313" key="2">
    <source>
        <dbReference type="Proteomes" id="UP000240010"/>
    </source>
</evidence>
<reference evidence="1 2" key="1">
    <citation type="submission" date="2018-02" db="EMBL/GenBank/DDBJ databases">
        <title>Subsurface microbial communities from deep shales in Ohio and West Virginia, USA.</title>
        <authorList>
            <person name="Wrighton K."/>
        </authorList>
    </citation>
    <scope>NUCLEOTIDE SEQUENCE [LARGE SCALE GENOMIC DNA]</scope>
    <source>
        <strain evidence="1 2">OWC-DMM</strain>
    </source>
</reference>
<dbReference type="EMBL" id="PTIZ01000013">
    <property type="protein sequence ID" value="PPK73919.1"/>
    <property type="molecule type" value="Genomic_DNA"/>
</dbReference>
<organism evidence="1 2">
    <name type="scientific">Methylobacter tundripaludum</name>
    <dbReference type="NCBI Taxonomy" id="173365"/>
    <lineage>
        <taxon>Bacteria</taxon>
        <taxon>Pseudomonadati</taxon>
        <taxon>Pseudomonadota</taxon>
        <taxon>Gammaproteobacteria</taxon>
        <taxon>Methylococcales</taxon>
        <taxon>Methylococcaceae</taxon>
        <taxon>Methylobacter</taxon>
    </lineage>
</organism>
<sequence length="621" mass="69979">MKLHAFVAMPFGQKKGPDGTDIDFNAIYENLLKPAIEAAGLEVFRTDEEQAAGDIKTDMFQELLIADLVVADLTLDNPNVWYELGVRHALRSRGTILVQGPRSTQPFDIYTDRKLNYSLQNGRPDPASLKKDQDALTEMIKTRMVSWHGRKISPVFNLHPNLDEPEWRRLKEGNAQQFWQAYNSWAERIEFARKQGNIGDLPVLADEAPVAAFRAEAHLKAGVALRKAEHFGFALDQLEQGLAIEGGNLNGLREKVICLQRLALRGKLGHSLEKVRAHYRKILETYPKDAETWALLVRIDKDAWVECWHNENWAAEQKRDEASYQDALLSAAIESYHQAFRRNPGHYYSCINALTLTHLYHDLGGDTRFSAECEPDQDQWFWSKATLGDLEVLTGTPAPVTAAYKEAIVHAEKNWFALNSTLAQLRLLKEQGFRPESVAAGIVVFERALTRLKPPEGQWQPRQVQLFSEHMVDASDRKEEGLEPHFPLDKVPLAEAAIAKALDQLGAGPEDQDLTQNASGGDLIFAEACQARGVKLQLLQPFPEPDFIKHSVAPAEGDWTSRFYAVKDRLEIDRPPRCMPEELGESPRKPLQALQPLVALHRPVLWAGEGEICLPVERPAW</sequence>
<comment type="caution">
    <text evidence="1">The sequence shown here is derived from an EMBL/GenBank/DDBJ whole genome shotgun (WGS) entry which is preliminary data.</text>
</comment>
<evidence type="ECO:0008006" key="3">
    <source>
        <dbReference type="Google" id="ProtNLM"/>
    </source>
</evidence>
<gene>
    <name evidence="1" type="ORF">B0F87_11330</name>
</gene>
<dbReference type="RefSeq" id="WP_258076145.1">
    <property type="nucleotide sequence ID" value="NZ_PTIZ01000013.1"/>
</dbReference>